<protein>
    <recommendedName>
        <fullName evidence="4">non-specific serine/threonine protein kinase</fullName>
        <ecNumber evidence="4">2.7.11.1</ecNumber>
    </recommendedName>
</protein>
<feature type="chain" id="PRO_5009187392" description="non-specific serine/threonine protein kinase" evidence="19">
    <location>
        <begin position="32"/>
        <end position="662"/>
    </location>
</feature>
<dbReference type="OrthoDB" id="678914at2759"/>
<dbReference type="FunFam" id="2.60.120.200:FF:000103">
    <property type="entry name" value="L-type lectin-domain containing receptor kinase IX.1"/>
    <property type="match status" value="1"/>
</dbReference>
<comment type="similarity">
    <text evidence="2">In the N-terminal section; belongs to the leguminous lectin family.</text>
</comment>
<organism evidence="21 22">
    <name type="scientific">Dichanthelium oligosanthes</name>
    <dbReference type="NCBI Taxonomy" id="888268"/>
    <lineage>
        <taxon>Eukaryota</taxon>
        <taxon>Viridiplantae</taxon>
        <taxon>Streptophyta</taxon>
        <taxon>Embryophyta</taxon>
        <taxon>Tracheophyta</taxon>
        <taxon>Spermatophyta</taxon>
        <taxon>Magnoliopsida</taxon>
        <taxon>Liliopsida</taxon>
        <taxon>Poales</taxon>
        <taxon>Poaceae</taxon>
        <taxon>PACMAD clade</taxon>
        <taxon>Panicoideae</taxon>
        <taxon>Panicodae</taxon>
        <taxon>Paniceae</taxon>
        <taxon>Dichantheliinae</taxon>
        <taxon>Dichanthelium</taxon>
    </lineage>
</organism>
<gene>
    <name evidence="21" type="ORF">BAE44_0022557</name>
</gene>
<sequence>MAATSSRRFLSTLRCLCYLLLSSVHVPRAASLSFSFNFSDAGSTCTAQDADLACSGDAYFHSTENAIELTKNDISDHNYHSVGHVWYAQPVPLWDGATGELASFTTAFTFRIKPAGQNDSPDISADGMAFFLAHHPSGVPPGSFGRNLGLFNDSTNRDATGDDRVVAVEFDTYQNAEWEKDGNHVGIDVNSIASAVSTSPDKTLKSGETMAAEVTYDNRTETLSVTLLMNGTSYRVKANVDMRRSLPEMVAVGFSAATGGNVEVHRLLSWSFNSTLASKDEEAVAAPVPPGAISSKKQAKSQGAIAVSAATVFVVICAFMGFLLRRKLRTWKKTKVVNHDELEEEHSDDELEKGVGPRRYQYSELAAATGNFSEERKLGRGGFGHVYQGCLKIDGQDRHVAIKKLAESSVQGRTEFEAEVKIISRLRHRNLVQLIGWCDSCKGLLIVYELVSEGSLDKHIYHSGRWLTWPERYKIIIGLGSALRYLHAEWEQCVMHGDIKPSNIMLDSSHDAKLGDFGLARLFDHGVMPATTRVVLGTAGYIDPELVNTRRPSTESDMYSFGIVLLELVTGRRPVEEPDDSGELFVLARWVWRLYSRGVVTDAVDERLRGSDEVEERRQMERALVVGLWCAHPDRRDRPSITRAMHVLQAVDVNLPVLRPQM</sequence>
<evidence type="ECO:0000256" key="10">
    <source>
        <dbReference type="ARBA" id="ARBA00022734"/>
    </source>
</evidence>
<evidence type="ECO:0000256" key="19">
    <source>
        <dbReference type="SAM" id="SignalP"/>
    </source>
</evidence>
<dbReference type="CDD" id="cd06899">
    <property type="entry name" value="lectin_legume_LecRK_Arcelin_ConA"/>
    <property type="match status" value="1"/>
</dbReference>
<dbReference type="Pfam" id="PF00139">
    <property type="entry name" value="Lectin_legB"/>
    <property type="match status" value="1"/>
</dbReference>
<dbReference type="Pfam" id="PF00069">
    <property type="entry name" value="Pkinase"/>
    <property type="match status" value="1"/>
</dbReference>
<dbReference type="Gene3D" id="3.30.200.20">
    <property type="entry name" value="Phosphorylase Kinase, domain 1"/>
    <property type="match status" value="1"/>
</dbReference>
<keyword evidence="15 18" id="KW-0472">Membrane</keyword>
<dbReference type="PANTHER" id="PTHR27007">
    <property type="match status" value="1"/>
</dbReference>
<comment type="caution">
    <text evidence="21">The sequence shown here is derived from an EMBL/GenBank/DDBJ whole genome shotgun (WGS) entry which is preliminary data.</text>
</comment>
<keyword evidence="11 17" id="KW-0547">Nucleotide-binding</keyword>
<keyword evidence="7" id="KW-0808">Transferase</keyword>
<dbReference type="GO" id="GO:0030246">
    <property type="term" value="F:carbohydrate binding"/>
    <property type="evidence" value="ECO:0007669"/>
    <property type="project" value="UniProtKB-KW"/>
</dbReference>
<dbReference type="InterPro" id="IPR000719">
    <property type="entry name" value="Prot_kinase_dom"/>
</dbReference>
<evidence type="ECO:0000256" key="13">
    <source>
        <dbReference type="ARBA" id="ARBA00022840"/>
    </source>
</evidence>
<comment type="similarity">
    <text evidence="3">In the C-terminal section; belongs to the protein kinase superfamily. Ser/Thr protein kinase family.</text>
</comment>
<evidence type="ECO:0000256" key="8">
    <source>
        <dbReference type="ARBA" id="ARBA00022692"/>
    </source>
</evidence>
<dbReference type="InterPro" id="IPR011009">
    <property type="entry name" value="Kinase-like_dom_sf"/>
</dbReference>
<proteinExistence type="inferred from homology"/>
<keyword evidence="9 19" id="KW-0732">Signal</keyword>
<comment type="subcellular location">
    <subcellularLocation>
        <location evidence="1">Cell membrane</location>
        <topology evidence="1">Single-pass type I membrane protein</topology>
    </subcellularLocation>
</comment>
<dbReference type="SUPFAM" id="SSF49899">
    <property type="entry name" value="Concanavalin A-like lectins/glucanases"/>
    <property type="match status" value="1"/>
</dbReference>
<dbReference type="InterPro" id="IPR001220">
    <property type="entry name" value="Legume_lectin_dom"/>
</dbReference>
<keyword evidence="13 17" id="KW-0067">ATP-binding</keyword>
<dbReference type="EMBL" id="LWDX02063073">
    <property type="protein sequence ID" value="OEL16423.1"/>
    <property type="molecule type" value="Genomic_DNA"/>
</dbReference>
<dbReference type="EC" id="2.7.11.1" evidence="4"/>
<evidence type="ECO:0000256" key="4">
    <source>
        <dbReference type="ARBA" id="ARBA00012513"/>
    </source>
</evidence>
<evidence type="ECO:0000256" key="7">
    <source>
        <dbReference type="ARBA" id="ARBA00022679"/>
    </source>
</evidence>
<dbReference type="Proteomes" id="UP000095767">
    <property type="component" value="Unassembled WGS sequence"/>
</dbReference>
<name>A0A1E5UU79_9POAL</name>
<evidence type="ECO:0000256" key="12">
    <source>
        <dbReference type="ARBA" id="ARBA00022777"/>
    </source>
</evidence>
<evidence type="ECO:0000256" key="16">
    <source>
        <dbReference type="ARBA" id="ARBA00023180"/>
    </source>
</evidence>
<evidence type="ECO:0000256" key="18">
    <source>
        <dbReference type="SAM" id="Phobius"/>
    </source>
</evidence>
<dbReference type="InterPro" id="IPR013320">
    <property type="entry name" value="ConA-like_dom_sf"/>
</dbReference>
<evidence type="ECO:0000256" key="2">
    <source>
        <dbReference type="ARBA" id="ARBA00008536"/>
    </source>
</evidence>
<evidence type="ECO:0000256" key="5">
    <source>
        <dbReference type="ARBA" id="ARBA00022475"/>
    </source>
</evidence>
<feature type="binding site" evidence="17">
    <location>
        <position position="404"/>
    </location>
    <ligand>
        <name>ATP</name>
        <dbReference type="ChEBI" id="CHEBI:30616"/>
    </ligand>
</feature>
<keyword evidence="5" id="KW-1003">Cell membrane</keyword>
<dbReference type="GO" id="GO:0004674">
    <property type="term" value="F:protein serine/threonine kinase activity"/>
    <property type="evidence" value="ECO:0007669"/>
    <property type="project" value="UniProtKB-KW"/>
</dbReference>
<dbReference type="SUPFAM" id="SSF56112">
    <property type="entry name" value="Protein kinase-like (PK-like)"/>
    <property type="match status" value="1"/>
</dbReference>
<dbReference type="AlphaFoldDB" id="A0A1E5UU79"/>
<keyword evidence="6" id="KW-0723">Serine/threonine-protein kinase</keyword>
<keyword evidence="22" id="KW-1185">Reference proteome</keyword>
<evidence type="ECO:0000256" key="11">
    <source>
        <dbReference type="ARBA" id="ARBA00022741"/>
    </source>
</evidence>
<dbReference type="InterPro" id="IPR019825">
    <property type="entry name" value="Lectin_legB_Mn/Ca_BS"/>
</dbReference>
<dbReference type="FunFam" id="1.10.510.10:FF:000522">
    <property type="entry name" value="L-type lectin-domain containing receptor kinase IX.1"/>
    <property type="match status" value="1"/>
</dbReference>
<keyword evidence="8 18" id="KW-0812">Transmembrane</keyword>
<evidence type="ECO:0000256" key="15">
    <source>
        <dbReference type="ARBA" id="ARBA00023136"/>
    </source>
</evidence>
<dbReference type="InterPro" id="IPR017441">
    <property type="entry name" value="Protein_kinase_ATP_BS"/>
</dbReference>
<evidence type="ECO:0000256" key="9">
    <source>
        <dbReference type="ARBA" id="ARBA00022729"/>
    </source>
</evidence>
<keyword evidence="16" id="KW-0325">Glycoprotein</keyword>
<accession>A0A1E5UU79</accession>
<dbReference type="PROSITE" id="PS00107">
    <property type="entry name" value="PROTEIN_KINASE_ATP"/>
    <property type="match status" value="1"/>
</dbReference>
<evidence type="ECO:0000256" key="3">
    <source>
        <dbReference type="ARBA" id="ARBA00010217"/>
    </source>
</evidence>
<dbReference type="PROSITE" id="PS00307">
    <property type="entry name" value="LECTIN_LEGUME_BETA"/>
    <property type="match status" value="1"/>
</dbReference>
<keyword evidence="10 21" id="KW-0430">Lectin</keyword>
<dbReference type="FunFam" id="3.30.200.20:FF:000168">
    <property type="entry name" value="L-type lectin-domain containing receptor kinase IX.1"/>
    <property type="match status" value="1"/>
</dbReference>
<evidence type="ECO:0000313" key="22">
    <source>
        <dbReference type="Proteomes" id="UP000095767"/>
    </source>
</evidence>
<dbReference type="Gene3D" id="2.60.120.200">
    <property type="match status" value="1"/>
</dbReference>
<reference evidence="21 22" key="1">
    <citation type="submission" date="2016-09" db="EMBL/GenBank/DDBJ databases">
        <title>The draft genome of Dichanthelium oligosanthes: A C3 panicoid grass species.</title>
        <authorList>
            <person name="Studer A.J."/>
            <person name="Schnable J.C."/>
            <person name="Brutnell T.P."/>
        </authorList>
    </citation>
    <scope>NUCLEOTIDE SEQUENCE [LARGE SCALE GENOMIC DNA]</scope>
    <source>
        <strain evidence="22">cv. Kellogg 1175</strain>
        <tissue evidence="21">Leaf</tissue>
    </source>
</reference>
<feature type="signal peptide" evidence="19">
    <location>
        <begin position="1"/>
        <end position="31"/>
    </location>
</feature>
<keyword evidence="12 21" id="KW-0418">Kinase</keyword>
<evidence type="ECO:0000259" key="20">
    <source>
        <dbReference type="PROSITE" id="PS50011"/>
    </source>
</evidence>
<dbReference type="STRING" id="888268.A0A1E5UU79"/>
<dbReference type="PROSITE" id="PS00108">
    <property type="entry name" value="PROTEIN_KINASE_ST"/>
    <property type="match status" value="1"/>
</dbReference>
<dbReference type="SMART" id="SM00220">
    <property type="entry name" value="S_TKc"/>
    <property type="match status" value="1"/>
</dbReference>
<keyword evidence="21" id="KW-0675">Receptor</keyword>
<evidence type="ECO:0000256" key="17">
    <source>
        <dbReference type="PROSITE-ProRule" id="PRU10141"/>
    </source>
</evidence>
<feature type="transmembrane region" description="Helical" evidence="18">
    <location>
        <begin position="303"/>
        <end position="324"/>
    </location>
</feature>
<dbReference type="Gene3D" id="1.10.510.10">
    <property type="entry name" value="Transferase(Phosphotransferase) domain 1"/>
    <property type="match status" value="1"/>
</dbReference>
<keyword evidence="14 18" id="KW-1133">Transmembrane helix</keyword>
<dbReference type="InterPro" id="IPR008271">
    <property type="entry name" value="Ser/Thr_kinase_AS"/>
</dbReference>
<dbReference type="GO" id="GO:0005886">
    <property type="term" value="C:plasma membrane"/>
    <property type="evidence" value="ECO:0007669"/>
    <property type="project" value="UniProtKB-SubCell"/>
</dbReference>
<evidence type="ECO:0000256" key="1">
    <source>
        <dbReference type="ARBA" id="ARBA00004251"/>
    </source>
</evidence>
<dbReference type="CDD" id="cd14066">
    <property type="entry name" value="STKc_IRAK"/>
    <property type="match status" value="1"/>
</dbReference>
<dbReference type="GO" id="GO:0005524">
    <property type="term" value="F:ATP binding"/>
    <property type="evidence" value="ECO:0007669"/>
    <property type="project" value="UniProtKB-UniRule"/>
</dbReference>
<evidence type="ECO:0000313" key="21">
    <source>
        <dbReference type="EMBL" id="OEL16423.1"/>
    </source>
</evidence>
<evidence type="ECO:0000256" key="6">
    <source>
        <dbReference type="ARBA" id="ARBA00022527"/>
    </source>
</evidence>
<evidence type="ECO:0000256" key="14">
    <source>
        <dbReference type="ARBA" id="ARBA00022989"/>
    </source>
</evidence>
<dbReference type="InterPro" id="IPR050528">
    <property type="entry name" value="L-type_Lectin-RKs"/>
</dbReference>
<dbReference type="PROSITE" id="PS50011">
    <property type="entry name" value="PROTEIN_KINASE_DOM"/>
    <property type="match status" value="1"/>
</dbReference>
<feature type="domain" description="Protein kinase" evidence="20">
    <location>
        <begin position="372"/>
        <end position="658"/>
    </location>
</feature>